<gene>
    <name evidence="1" type="ORF">AVEN_230159_1</name>
</gene>
<dbReference type="PANTHER" id="PTHR46060">
    <property type="entry name" value="MARINER MOS1 TRANSPOSASE-LIKE PROTEIN"/>
    <property type="match status" value="1"/>
</dbReference>
<protein>
    <recommendedName>
        <fullName evidence="3">Mos1 transposase HTH domain-containing protein</fullName>
    </recommendedName>
</protein>
<dbReference type="InterPro" id="IPR052709">
    <property type="entry name" value="Transposase-MT_Hybrid"/>
</dbReference>
<evidence type="ECO:0008006" key="3">
    <source>
        <dbReference type="Google" id="ProtNLM"/>
    </source>
</evidence>
<sequence length="99" mass="11662">MLEQVYGDETVTFKTSYTWFKKFIDGCENFEAMHRNGRPTTADSARRHNSTLVKWFMPQHGVIELLHPYYPDLSLPDFFLFPKLKVALKGRIFTEHNAH</sequence>
<dbReference type="EMBL" id="BGPR01018395">
    <property type="protein sequence ID" value="GBN79049.1"/>
    <property type="molecule type" value="Genomic_DNA"/>
</dbReference>
<evidence type="ECO:0000313" key="1">
    <source>
        <dbReference type="EMBL" id="GBN79049.1"/>
    </source>
</evidence>
<keyword evidence="2" id="KW-1185">Reference proteome</keyword>
<name>A0A4Y2RUW0_ARAVE</name>
<dbReference type="GO" id="GO:0003676">
    <property type="term" value="F:nucleic acid binding"/>
    <property type="evidence" value="ECO:0007669"/>
    <property type="project" value="InterPro"/>
</dbReference>
<comment type="caution">
    <text evidence="1">The sequence shown here is derived from an EMBL/GenBank/DDBJ whole genome shotgun (WGS) entry which is preliminary data.</text>
</comment>
<dbReference type="PANTHER" id="PTHR46060:SF1">
    <property type="entry name" value="MARINER MOS1 TRANSPOSASE-LIKE PROTEIN"/>
    <property type="match status" value="1"/>
</dbReference>
<evidence type="ECO:0000313" key="2">
    <source>
        <dbReference type="Proteomes" id="UP000499080"/>
    </source>
</evidence>
<dbReference type="Proteomes" id="UP000499080">
    <property type="component" value="Unassembled WGS sequence"/>
</dbReference>
<dbReference type="InterPro" id="IPR036397">
    <property type="entry name" value="RNaseH_sf"/>
</dbReference>
<dbReference type="AlphaFoldDB" id="A0A4Y2RUW0"/>
<proteinExistence type="predicted"/>
<organism evidence="1 2">
    <name type="scientific">Araneus ventricosus</name>
    <name type="common">Orbweaver spider</name>
    <name type="synonym">Epeira ventricosa</name>
    <dbReference type="NCBI Taxonomy" id="182803"/>
    <lineage>
        <taxon>Eukaryota</taxon>
        <taxon>Metazoa</taxon>
        <taxon>Ecdysozoa</taxon>
        <taxon>Arthropoda</taxon>
        <taxon>Chelicerata</taxon>
        <taxon>Arachnida</taxon>
        <taxon>Araneae</taxon>
        <taxon>Araneomorphae</taxon>
        <taxon>Entelegynae</taxon>
        <taxon>Araneoidea</taxon>
        <taxon>Araneidae</taxon>
        <taxon>Araneus</taxon>
    </lineage>
</organism>
<accession>A0A4Y2RUW0</accession>
<dbReference type="Gene3D" id="3.30.420.10">
    <property type="entry name" value="Ribonuclease H-like superfamily/Ribonuclease H"/>
    <property type="match status" value="1"/>
</dbReference>
<reference evidence="1 2" key="1">
    <citation type="journal article" date="2019" name="Sci. Rep.">
        <title>Orb-weaving spider Araneus ventricosus genome elucidates the spidroin gene catalogue.</title>
        <authorList>
            <person name="Kono N."/>
            <person name="Nakamura H."/>
            <person name="Ohtoshi R."/>
            <person name="Moran D.A.P."/>
            <person name="Shinohara A."/>
            <person name="Yoshida Y."/>
            <person name="Fujiwara M."/>
            <person name="Mori M."/>
            <person name="Tomita M."/>
            <person name="Arakawa K."/>
        </authorList>
    </citation>
    <scope>NUCLEOTIDE SEQUENCE [LARGE SCALE GENOMIC DNA]</scope>
</reference>